<accession>A0A8D2L5N9</accession>
<dbReference type="OMA" id="KDAANEQ"/>
<feature type="compositionally biased region" description="Low complexity" evidence="1">
    <location>
        <begin position="219"/>
        <end position="230"/>
    </location>
</feature>
<evidence type="ECO:0000259" key="2">
    <source>
        <dbReference type="PROSITE" id="PS51504"/>
    </source>
</evidence>
<dbReference type="SUPFAM" id="SSF46785">
    <property type="entry name" value="Winged helix' DNA-binding domain"/>
    <property type="match status" value="1"/>
</dbReference>
<dbReference type="Pfam" id="PF00538">
    <property type="entry name" value="Linker_histone"/>
    <property type="match status" value="1"/>
</dbReference>
<feature type="compositionally biased region" description="Polar residues" evidence="1">
    <location>
        <begin position="144"/>
        <end position="154"/>
    </location>
</feature>
<organism evidence="3 4">
    <name type="scientific">Varanus komodoensis</name>
    <name type="common">Komodo dragon</name>
    <dbReference type="NCBI Taxonomy" id="61221"/>
    <lineage>
        <taxon>Eukaryota</taxon>
        <taxon>Metazoa</taxon>
        <taxon>Chordata</taxon>
        <taxon>Craniata</taxon>
        <taxon>Vertebrata</taxon>
        <taxon>Euteleostomi</taxon>
        <taxon>Lepidosauria</taxon>
        <taxon>Squamata</taxon>
        <taxon>Bifurcata</taxon>
        <taxon>Unidentata</taxon>
        <taxon>Episquamata</taxon>
        <taxon>Toxicofera</taxon>
        <taxon>Anguimorpha</taxon>
        <taxon>Paleoanguimorpha</taxon>
        <taxon>Varanoidea</taxon>
        <taxon>Varanidae</taxon>
        <taxon>Varanus</taxon>
    </lineage>
</organism>
<dbReference type="InterPro" id="IPR036388">
    <property type="entry name" value="WH-like_DNA-bd_sf"/>
</dbReference>
<sequence>MLPNSQLALSSALLTDTSCCYVPSACPIPPILTMVKEVVKLLSERRGTLVFAIRCYILHTYPSIDPTRPKYYLKKALIKGVESGVLVQPLHSSAQGGTGRCKLAPGKVKQQKAHEAEPMEGEAPRAKVGDNVEEKAAPSKPPKATTSKDSTQATAKPKGKSSKEGAPEKLSAPGTSQAKVTAAPKKAVAPKKAAAKGAKKAGKDHGPDQPESKHPAETPVAKKAQVPVAVKRAKARAESSTAKAGGGGAQKPEGKKETLKGKEMRKTTRKYPEGLRREVWPPGEAMIGDGREQPKWLHIAKELHPHRQRGADTPPPPIAGSPLPAEQDPLISQF</sequence>
<dbReference type="AlphaFoldDB" id="A0A8D2L5N9"/>
<feature type="compositionally biased region" description="Basic and acidic residues" evidence="1">
    <location>
        <begin position="201"/>
        <end position="216"/>
    </location>
</feature>
<dbReference type="SMART" id="SM00526">
    <property type="entry name" value="H15"/>
    <property type="match status" value="1"/>
</dbReference>
<dbReference type="PROSITE" id="PS51504">
    <property type="entry name" value="H15"/>
    <property type="match status" value="1"/>
</dbReference>
<dbReference type="CDD" id="cd00073">
    <property type="entry name" value="H15"/>
    <property type="match status" value="1"/>
</dbReference>
<feature type="compositionally biased region" description="Basic and acidic residues" evidence="1">
    <location>
        <begin position="289"/>
        <end position="305"/>
    </location>
</feature>
<dbReference type="InterPro" id="IPR036390">
    <property type="entry name" value="WH_DNA-bd_sf"/>
</dbReference>
<dbReference type="Proteomes" id="UP000694545">
    <property type="component" value="Unplaced"/>
</dbReference>
<evidence type="ECO:0000313" key="3">
    <source>
        <dbReference type="Ensembl" id="ENSVKKP00000017049.1"/>
    </source>
</evidence>
<dbReference type="GO" id="GO:0006334">
    <property type="term" value="P:nucleosome assembly"/>
    <property type="evidence" value="ECO:0007669"/>
    <property type="project" value="InterPro"/>
</dbReference>
<reference evidence="3" key="2">
    <citation type="submission" date="2025-09" db="UniProtKB">
        <authorList>
            <consortium name="Ensembl"/>
        </authorList>
    </citation>
    <scope>IDENTIFICATION</scope>
</reference>
<feature type="compositionally biased region" description="Basic and acidic residues" evidence="1">
    <location>
        <begin position="252"/>
        <end position="279"/>
    </location>
</feature>
<feature type="domain" description="H15" evidence="2">
    <location>
        <begin position="27"/>
        <end position="105"/>
    </location>
</feature>
<reference evidence="3" key="1">
    <citation type="submission" date="2025-08" db="UniProtKB">
        <authorList>
            <consortium name="Ensembl"/>
        </authorList>
    </citation>
    <scope>IDENTIFICATION</scope>
</reference>
<feature type="compositionally biased region" description="Low complexity" evidence="1">
    <location>
        <begin position="178"/>
        <end position="192"/>
    </location>
</feature>
<proteinExistence type="predicted"/>
<name>A0A8D2L5N9_VARKO</name>
<evidence type="ECO:0000313" key="4">
    <source>
        <dbReference type="Proteomes" id="UP000694545"/>
    </source>
</evidence>
<dbReference type="Ensembl" id="ENSVKKT00000017474.1">
    <property type="protein sequence ID" value="ENSVKKP00000017049.1"/>
    <property type="gene ID" value="ENSVKKG00000011647.1"/>
</dbReference>
<keyword evidence="4" id="KW-1185">Reference proteome</keyword>
<feature type="compositionally biased region" description="Basic and acidic residues" evidence="1">
    <location>
        <begin position="112"/>
        <end position="137"/>
    </location>
</feature>
<feature type="region of interest" description="Disordered" evidence="1">
    <location>
        <begin position="93"/>
        <end position="334"/>
    </location>
</feature>
<dbReference type="Gene3D" id="1.10.10.10">
    <property type="entry name" value="Winged helix-like DNA-binding domain superfamily/Winged helix DNA-binding domain"/>
    <property type="match status" value="1"/>
</dbReference>
<dbReference type="InterPro" id="IPR005818">
    <property type="entry name" value="Histone_H1/H5_H15"/>
</dbReference>
<dbReference type="GO" id="GO:0003677">
    <property type="term" value="F:DNA binding"/>
    <property type="evidence" value="ECO:0007669"/>
    <property type="project" value="InterPro"/>
</dbReference>
<dbReference type="GO" id="GO:0000786">
    <property type="term" value="C:nucleosome"/>
    <property type="evidence" value="ECO:0007669"/>
    <property type="project" value="InterPro"/>
</dbReference>
<protein>
    <recommendedName>
        <fullName evidence="2">H15 domain-containing protein</fullName>
    </recommendedName>
</protein>
<evidence type="ECO:0000256" key="1">
    <source>
        <dbReference type="SAM" id="MobiDB-lite"/>
    </source>
</evidence>